<keyword evidence="4" id="KW-1185">Reference proteome</keyword>
<reference evidence="3 4" key="1">
    <citation type="submission" date="2016-03" db="EMBL/GenBank/DDBJ databases">
        <title>Microsymbionts genomes from the relict species Vavilovia formosa (Stev.) Fed.</title>
        <authorList>
            <person name="Kopat V."/>
            <person name="Chirak E."/>
            <person name="Kimeklis A."/>
            <person name="Andronov E."/>
        </authorList>
    </citation>
    <scope>NUCLEOTIDE SEQUENCE [LARGE SCALE GENOMIC DNA]</scope>
    <source>
        <strain evidence="3 4">Vaf07</strain>
    </source>
</reference>
<keyword evidence="1" id="KW-0732">Signal</keyword>
<dbReference type="InterPro" id="IPR021174">
    <property type="entry name" value="UCP037139"/>
</dbReference>
<evidence type="ECO:0000313" key="4">
    <source>
        <dbReference type="Proteomes" id="UP000076574"/>
    </source>
</evidence>
<dbReference type="InterPro" id="IPR012533">
    <property type="entry name" value="YcnI-copper_dom"/>
</dbReference>
<dbReference type="Proteomes" id="UP000076574">
    <property type="component" value="Unassembled WGS sequence"/>
</dbReference>
<feature type="domain" description="YncI copper-binding" evidence="2">
    <location>
        <begin position="37"/>
        <end position="183"/>
    </location>
</feature>
<dbReference type="PIRSF" id="PIRSF037139">
    <property type="entry name" value="UCP037139"/>
    <property type="match status" value="1"/>
</dbReference>
<dbReference type="AlphaFoldDB" id="A0A161R8Q9"/>
<dbReference type="PANTHER" id="PTHR36302:SF1">
    <property type="entry name" value="COPPER CHAPERONE PCU(A)C"/>
    <property type="match status" value="1"/>
</dbReference>
<sequence length="334" mass="35119">MTNSAMLQSTKGRSMTNRSMLLLLTALGAVASPAYAHVFVQSGPATVGGSYRAVLAVPHGCGASPTTKITVQIPEGMIAVKPMPKPGWTVAVKKGAYAQSYDFMHGMKASEGVKEITWTGKLDNDFYDEFVFSAYLPATLKADVPLYLPTLQSCEQGSEDWAQIPAAGQDPHSLKSPAPIVRLAAASPHDAMAQMAGMVHAGDLMIMTPWTRATPPAAKVAGGYLTITNNGKTSDKLLGGTFTGGSRIEVHEMSVTDGVMKMRPLNDGLEIKPGATVKLEPGGYHLMLMDLAKPFAKGDKVKAQLQFEKAGKVDIELDVNAVGASAPAGGGHAH</sequence>
<evidence type="ECO:0000256" key="1">
    <source>
        <dbReference type="SAM" id="SignalP"/>
    </source>
</evidence>
<dbReference type="InterPro" id="IPR036182">
    <property type="entry name" value="PCuAC_sf"/>
</dbReference>
<dbReference type="Pfam" id="PF04314">
    <property type="entry name" value="PCuAC"/>
    <property type="match status" value="1"/>
</dbReference>
<evidence type="ECO:0000313" key="3">
    <source>
        <dbReference type="EMBL" id="KZD25891.1"/>
    </source>
</evidence>
<proteinExistence type="predicted"/>
<dbReference type="STRING" id="943830.A4A58_01755"/>
<dbReference type="Pfam" id="PF07987">
    <property type="entry name" value="DUF1775"/>
    <property type="match status" value="1"/>
</dbReference>
<dbReference type="Gene3D" id="2.60.40.1890">
    <property type="entry name" value="PCu(A)C copper chaperone"/>
    <property type="match status" value="1"/>
</dbReference>
<dbReference type="InterPro" id="IPR058248">
    <property type="entry name" value="Lxx211020-like"/>
</dbReference>
<accession>A0A161R8Q9</accession>
<dbReference type="CDD" id="cd08545">
    <property type="entry name" value="YcnI_like"/>
    <property type="match status" value="1"/>
</dbReference>
<feature type="chain" id="PRO_5007825561" description="YncI copper-binding domain-containing protein" evidence="1">
    <location>
        <begin position="37"/>
        <end position="334"/>
    </location>
</feature>
<name>A0A161R8Q9_9BRAD</name>
<feature type="signal peptide" evidence="1">
    <location>
        <begin position="1"/>
        <end position="36"/>
    </location>
</feature>
<dbReference type="Gene3D" id="2.60.40.2230">
    <property type="entry name" value="Uncharacterised protein YcnI-like PF07987, DUF1775"/>
    <property type="match status" value="1"/>
</dbReference>
<comment type="caution">
    <text evidence="3">The sequence shown here is derived from an EMBL/GenBank/DDBJ whole genome shotgun (WGS) entry which is preliminary data.</text>
</comment>
<gene>
    <name evidence="3" type="ORF">A4A58_01755</name>
</gene>
<protein>
    <recommendedName>
        <fullName evidence="2">YncI copper-binding domain-containing protein</fullName>
    </recommendedName>
</protein>
<dbReference type="PANTHER" id="PTHR36302">
    <property type="entry name" value="BLR7088 PROTEIN"/>
    <property type="match status" value="1"/>
</dbReference>
<dbReference type="InterPro" id="IPR038507">
    <property type="entry name" value="YcnI-like_sf"/>
</dbReference>
<dbReference type="InterPro" id="IPR007410">
    <property type="entry name" value="LpqE-like"/>
</dbReference>
<dbReference type="EMBL" id="LVYV01000001">
    <property type="protein sequence ID" value="KZD25891.1"/>
    <property type="molecule type" value="Genomic_DNA"/>
</dbReference>
<evidence type="ECO:0000259" key="2">
    <source>
        <dbReference type="Pfam" id="PF07987"/>
    </source>
</evidence>
<dbReference type="SUPFAM" id="SSF110087">
    <property type="entry name" value="DR1885-like metal-binding protein"/>
    <property type="match status" value="1"/>
</dbReference>
<organism evidence="3 4">
    <name type="scientific">Tardiphaga robiniae</name>
    <dbReference type="NCBI Taxonomy" id="943830"/>
    <lineage>
        <taxon>Bacteria</taxon>
        <taxon>Pseudomonadati</taxon>
        <taxon>Pseudomonadota</taxon>
        <taxon>Alphaproteobacteria</taxon>
        <taxon>Hyphomicrobiales</taxon>
        <taxon>Nitrobacteraceae</taxon>
        <taxon>Tardiphaga</taxon>
    </lineage>
</organism>